<dbReference type="GO" id="GO:0007346">
    <property type="term" value="P:regulation of mitotic cell cycle"/>
    <property type="evidence" value="ECO:0007669"/>
    <property type="project" value="TreeGrafter"/>
</dbReference>
<dbReference type="GO" id="GO:0012505">
    <property type="term" value="C:endomembrane system"/>
    <property type="evidence" value="ECO:0007669"/>
    <property type="project" value="TreeGrafter"/>
</dbReference>
<accession>A0A7K9VU41</accession>
<keyword evidence="4" id="KW-1185">Reference proteome</keyword>
<comment type="similarity">
    <text evidence="1">Belongs to the CDK5RAP3 family.</text>
</comment>
<name>A0A7K9VU41_9PASS</name>
<dbReference type="InterPro" id="IPR008491">
    <property type="entry name" value="CDK5RAP3"/>
</dbReference>
<evidence type="ECO:0000313" key="3">
    <source>
        <dbReference type="EMBL" id="NXI76285.1"/>
    </source>
</evidence>
<dbReference type="Proteomes" id="UP000561178">
    <property type="component" value="Unassembled WGS sequence"/>
</dbReference>
<reference evidence="3 4" key="1">
    <citation type="submission" date="2019-09" db="EMBL/GenBank/DDBJ databases">
        <title>Bird 10,000 Genomes (B10K) Project - Family phase.</title>
        <authorList>
            <person name="Zhang G."/>
        </authorList>
    </citation>
    <scope>NUCLEOTIDE SEQUENCE [LARGE SCALE GENOMIC DNA]</scope>
    <source>
        <strain evidence="3">B10K-DU-001-49</strain>
        <tissue evidence="3">Muscle</tissue>
    </source>
</reference>
<sequence>SPGTEVVPLLRHVARCGNSPLFRWRTGREPRRVQRPELRPPPEEPPREDAVGPGGDLGTATGTRGPPPSPPRAAPRGGFGGDPGGLGGVPKSPPPSPQICHSVPPSAPQGDDGTEGEKDKITVEPGAQTRNQFLDELMELELFLAQRLLELQDEADVVALSQLQAAPAVLQGQSPELLRAQLATARELLAQLCSPSVQHLCMILASPR</sequence>
<protein>
    <submittedName>
        <fullName evidence="3">CK5P3 protein</fullName>
    </submittedName>
</protein>
<proteinExistence type="inferred from homology"/>
<dbReference type="EMBL" id="VXAC01000648">
    <property type="protein sequence ID" value="NXI76285.1"/>
    <property type="molecule type" value="Genomic_DNA"/>
</dbReference>
<feature type="compositionally biased region" description="Basic and acidic residues" evidence="2">
    <location>
        <begin position="26"/>
        <end position="50"/>
    </location>
</feature>
<dbReference type="AlphaFoldDB" id="A0A7K9VU41"/>
<evidence type="ECO:0000313" key="4">
    <source>
        <dbReference type="Proteomes" id="UP000561178"/>
    </source>
</evidence>
<evidence type="ECO:0000256" key="1">
    <source>
        <dbReference type="ARBA" id="ARBA00007478"/>
    </source>
</evidence>
<dbReference type="PANTHER" id="PTHR14894">
    <property type="entry name" value="CDK5 REGULATORY SUBUNIT-ASSOCIATED PROTEIN 3"/>
    <property type="match status" value="1"/>
</dbReference>
<feature type="compositionally biased region" description="Gly residues" evidence="2">
    <location>
        <begin position="77"/>
        <end position="88"/>
    </location>
</feature>
<feature type="non-terminal residue" evidence="3">
    <location>
        <position position="1"/>
    </location>
</feature>
<organism evidence="3 4">
    <name type="scientific">Rhipidura dahli</name>
    <dbReference type="NCBI Taxonomy" id="667186"/>
    <lineage>
        <taxon>Eukaryota</taxon>
        <taxon>Metazoa</taxon>
        <taxon>Chordata</taxon>
        <taxon>Craniata</taxon>
        <taxon>Vertebrata</taxon>
        <taxon>Euteleostomi</taxon>
        <taxon>Archelosauria</taxon>
        <taxon>Archosauria</taxon>
        <taxon>Dinosauria</taxon>
        <taxon>Saurischia</taxon>
        <taxon>Theropoda</taxon>
        <taxon>Coelurosauria</taxon>
        <taxon>Aves</taxon>
        <taxon>Neognathae</taxon>
        <taxon>Neoaves</taxon>
        <taxon>Telluraves</taxon>
        <taxon>Australaves</taxon>
        <taxon>Passeriformes</taxon>
        <taxon>Rhipiduridae</taxon>
        <taxon>Rhipidura</taxon>
    </lineage>
</organism>
<feature type="region of interest" description="Disordered" evidence="2">
    <location>
        <begin position="16"/>
        <end position="125"/>
    </location>
</feature>
<comment type="caution">
    <text evidence="3">The sequence shown here is derived from an EMBL/GenBank/DDBJ whole genome shotgun (WGS) entry which is preliminary data.</text>
</comment>
<evidence type="ECO:0000256" key="2">
    <source>
        <dbReference type="SAM" id="MobiDB-lite"/>
    </source>
</evidence>
<dbReference type="PANTHER" id="PTHR14894:SF0">
    <property type="entry name" value="CDK5 REGULATORY SUBUNIT-ASSOCIATED PROTEIN 3"/>
    <property type="match status" value="1"/>
</dbReference>
<dbReference type="Pfam" id="PF05600">
    <property type="entry name" value="CDK5RAP3"/>
    <property type="match status" value="1"/>
</dbReference>
<gene>
    <name evidence="3" type="primary">Cdk5rap3</name>
    <name evidence="3" type="ORF">RHIDAH_R14892</name>
</gene>
<feature type="non-terminal residue" evidence="3">
    <location>
        <position position="208"/>
    </location>
</feature>